<dbReference type="KEGG" id="afg:AFULGI_00009540"/>
<dbReference type="PANTHER" id="PTHR34068">
    <property type="entry name" value="UPF0145 PROTEIN YBJQ"/>
    <property type="match status" value="1"/>
</dbReference>
<sequence>MEKEIIITTTETVPQREVAEILGVVFGNTVRAKHVGKDILAGLKNIVGGEIEEYTEMLRDARMEALNRMIKEAKKLGADAVVNVRFTTSQTMAGAAELLAYGTAVRLR</sequence>
<dbReference type="InterPro" id="IPR035439">
    <property type="entry name" value="UPF0145_dom_sf"/>
</dbReference>
<dbReference type="HOGENOM" id="CLU_117144_1_2_2"/>
<dbReference type="Pfam" id="PF01906">
    <property type="entry name" value="YbjQ_1"/>
    <property type="match status" value="1"/>
</dbReference>
<dbReference type="PANTHER" id="PTHR34068:SF2">
    <property type="entry name" value="UPF0145 PROTEIN SCO3412"/>
    <property type="match status" value="1"/>
</dbReference>
<dbReference type="GeneID" id="24794468"/>
<accession>A0A075WJI5</accession>
<name>A0A075WJI5_ARCFL</name>
<evidence type="ECO:0000313" key="4">
    <source>
        <dbReference type="Proteomes" id="UP000028501"/>
    </source>
</evidence>
<dbReference type="Gene3D" id="3.30.110.70">
    <property type="entry name" value="Hypothetical protein apc22750. Chain B"/>
    <property type="match status" value="1"/>
</dbReference>
<comment type="similarity">
    <text evidence="1 2">Belongs to the UPF0145 family.</text>
</comment>
<evidence type="ECO:0000313" key="3">
    <source>
        <dbReference type="EMBL" id="AIG97743.1"/>
    </source>
</evidence>
<gene>
    <name evidence="3" type="ORF">AFULGI_00009540</name>
</gene>
<evidence type="ECO:0000256" key="2">
    <source>
        <dbReference type="HAMAP-Rule" id="MF_00338"/>
    </source>
</evidence>
<dbReference type="SMR" id="A0A075WJI5"/>
<evidence type="ECO:0000256" key="1">
    <source>
        <dbReference type="ARBA" id="ARBA00010751"/>
    </source>
</evidence>
<dbReference type="RefSeq" id="WP_010878370.1">
    <property type="nucleotide sequence ID" value="NZ_CP006577.1"/>
</dbReference>
<proteinExistence type="inferred from homology"/>
<dbReference type="InterPro" id="IPR002765">
    <property type="entry name" value="UPF0145_YbjQ-like"/>
</dbReference>
<protein>
    <recommendedName>
        <fullName evidence="2">UPF0145 protein AFULGI_00009540</fullName>
    </recommendedName>
</protein>
<dbReference type="SUPFAM" id="SSF117782">
    <property type="entry name" value="YbjQ-like"/>
    <property type="match status" value="1"/>
</dbReference>
<organism evidence="3 4">
    <name type="scientific">Archaeoglobus fulgidus DSM 8774</name>
    <dbReference type="NCBI Taxonomy" id="1344584"/>
    <lineage>
        <taxon>Archaea</taxon>
        <taxon>Methanobacteriati</taxon>
        <taxon>Methanobacteriota</taxon>
        <taxon>Archaeoglobi</taxon>
        <taxon>Archaeoglobales</taxon>
        <taxon>Archaeoglobaceae</taxon>
        <taxon>Archaeoglobus</taxon>
    </lineage>
</organism>
<dbReference type="EMBL" id="CP006577">
    <property type="protein sequence ID" value="AIG97743.1"/>
    <property type="molecule type" value="Genomic_DNA"/>
</dbReference>
<dbReference type="HAMAP" id="MF_00338">
    <property type="entry name" value="UPF0145"/>
    <property type="match status" value="1"/>
</dbReference>
<dbReference type="AlphaFoldDB" id="A0A075WJI5"/>
<dbReference type="Proteomes" id="UP000028501">
    <property type="component" value="Chromosome"/>
</dbReference>
<reference evidence="3 4" key="1">
    <citation type="submission" date="2013-07" db="EMBL/GenBank/DDBJ databases">
        <title>Genome of Archaeoglobus fulgidus.</title>
        <authorList>
            <person name="Fiebig A."/>
            <person name="Birkeland N.-K."/>
        </authorList>
    </citation>
    <scope>NUCLEOTIDE SEQUENCE [LARGE SCALE GENOMIC DNA]</scope>
    <source>
        <strain evidence="3 4">DSM 8774</strain>
    </source>
</reference>